<keyword evidence="1" id="KW-0472">Membrane</keyword>
<comment type="caution">
    <text evidence="2">The sequence shown here is derived from an EMBL/GenBank/DDBJ whole genome shotgun (WGS) entry which is preliminary data.</text>
</comment>
<dbReference type="RefSeq" id="WP_138456726.1">
    <property type="nucleotide sequence ID" value="NZ_VBUU01000014.1"/>
</dbReference>
<dbReference type="AlphaFoldDB" id="A0A5R8PDH7"/>
<evidence type="ECO:0000313" key="3">
    <source>
        <dbReference type="Proteomes" id="UP000308349"/>
    </source>
</evidence>
<dbReference type="EMBL" id="VBUU01000014">
    <property type="protein sequence ID" value="TLG09447.1"/>
    <property type="molecule type" value="Genomic_DNA"/>
</dbReference>
<keyword evidence="1" id="KW-1133">Transmembrane helix</keyword>
<name>A0A5R8PDH7_9NOCA</name>
<organism evidence="2 3">
    <name type="scientific">Nocardia cyriacigeorgica</name>
    <dbReference type="NCBI Taxonomy" id="135487"/>
    <lineage>
        <taxon>Bacteria</taxon>
        <taxon>Bacillati</taxon>
        <taxon>Actinomycetota</taxon>
        <taxon>Actinomycetes</taxon>
        <taxon>Mycobacteriales</taxon>
        <taxon>Nocardiaceae</taxon>
        <taxon>Nocardia</taxon>
    </lineage>
</organism>
<reference evidence="2 3" key="1">
    <citation type="submission" date="2019-05" db="EMBL/GenBank/DDBJ databases">
        <title>Genomes sequences of two Nocardia cyriacigeorgica environmental isolates, type strains Nocardia asteroides ATCC 19247 and Nocardia cyriacigeorgica DSM 44484.</title>
        <authorList>
            <person name="Vautrin F."/>
            <person name="Bergeron E."/>
            <person name="Dubost A."/>
            <person name="Abrouk D."/>
            <person name="Rodriguez Nava V."/>
            <person name="Pujic P."/>
        </authorList>
    </citation>
    <scope>NUCLEOTIDE SEQUENCE [LARGE SCALE GENOMIC DNA]</scope>
    <source>
        <strain evidence="2 3">EML 1456</strain>
    </source>
</reference>
<accession>A0A5R8PDH7</accession>
<evidence type="ECO:0000313" key="2">
    <source>
        <dbReference type="EMBL" id="TLG09447.1"/>
    </source>
</evidence>
<evidence type="ECO:0000256" key="1">
    <source>
        <dbReference type="SAM" id="Phobius"/>
    </source>
</evidence>
<dbReference type="OrthoDB" id="3453448at2"/>
<gene>
    <name evidence="2" type="ORF">FEK35_15080</name>
</gene>
<feature type="transmembrane region" description="Helical" evidence="1">
    <location>
        <begin position="40"/>
        <end position="65"/>
    </location>
</feature>
<keyword evidence="1" id="KW-0812">Transmembrane</keyword>
<dbReference type="Proteomes" id="UP000308349">
    <property type="component" value="Unassembled WGS sequence"/>
</dbReference>
<protein>
    <submittedName>
        <fullName evidence="2">Uncharacterized protein</fullName>
    </submittedName>
</protein>
<sequence length="389" mass="43967">MNDALTRLIRTKKILAGIVFVAVGVIFMVAARAIPSVRELGWLALIPWTEFGAILVGAGVFSIWLDSYFERERSEADEARLRRLLSEQAPAIRDAVIEGFAFENEDLRRVATPRLLDAIIGNSLAIRLDDREFAHELYADIRDQAVRSVERWHDLKISVRLSMLNRVTEGDPIPRSGAGRMVITVRHEYTTIPSSPVRQFVSLSDLDEYRQLIQDPASTFAWYYRPGNGVDAGTKDAFELVQFTVDGEERPIRRTARKGAQTYHVTLGIPEHERDREHTIAYTYRLMPADHNRLLHFGVDQPTRGVDIELDYSDTDITHVNMIDFIPSSQKSVVIKSPDTVPGKTIGLQFDSWVMPKGGAAFVWVRKNDLVVTDHHRHPDTEGANARVA</sequence>
<feature type="transmembrane region" description="Helical" evidence="1">
    <location>
        <begin position="14"/>
        <end position="34"/>
    </location>
</feature>
<proteinExistence type="predicted"/>